<dbReference type="PANTHER" id="PTHR34106:SF5">
    <property type="entry name" value="GLYCOSIDASE"/>
    <property type="match status" value="1"/>
</dbReference>
<dbReference type="Proteomes" id="UP000727490">
    <property type="component" value="Unassembled WGS sequence"/>
</dbReference>
<dbReference type="InterPro" id="IPR007184">
    <property type="entry name" value="Mannoside_phosphorylase"/>
</dbReference>
<comment type="similarity">
    <text evidence="3">Belongs to the glycosyl hydrolase 130 family.</text>
</comment>
<organism evidence="4 5">
    <name type="scientific">Arthrospiribacter ruber</name>
    <dbReference type="NCBI Taxonomy" id="2487934"/>
    <lineage>
        <taxon>Bacteria</taxon>
        <taxon>Pseudomonadati</taxon>
        <taxon>Bacteroidota</taxon>
        <taxon>Cytophagia</taxon>
        <taxon>Cytophagales</taxon>
        <taxon>Cyclobacteriaceae</taxon>
        <taxon>Arthrospiribacter</taxon>
    </lineage>
</organism>
<dbReference type="CDD" id="cd18614">
    <property type="entry name" value="GH130"/>
    <property type="match status" value="1"/>
</dbReference>
<dbReference type="Gene3D" id="2.115.10.20">
    <property type="entry name" value="Glycosyl hydrolase domain, family 43"/>
    <property type="match status" value="1"/>
</dbReference>
<keyword evidence="1" id="KW-0328">Glycosyltransferase</keyword>
<evidence type="ECO:0000313" key="4">
    <source>
        <dbReference type="EMBL" id="MBW3469545.1"/>
    </source>
</evidence>
<proteinExistence type="inferred from homology"/>
<evidence type="ECO:0000256" key="3">
    <source>
        <dbReference type="ARBA" id="ARBA00024356"/>
    </source>
</evidence>
<reference evidence="4 5" key="1">
    <citation type="journal article" date="2020" name="Syst. Appl. Microbiol.">
        <title>Arthrospiribacter ruber gen. nov., sp. nov., a novel bacterium isolated from Arthrospira cultures.</title>
        <authorList>
            <person name="Waleron M."/>
            <person name="Misztak A."/>
            <person name="Waleron M.M."/>
            <person name="Furmaniak M."/>
            <person name="Mrozik A."/>
            <person name="Waleron K."/>
        </authorList>
    </citation>
    <scope>NUCLEOTIDE SEQUENCE [LARGE SCALE GENOMIC DNA]</scope>
    <source>
        <strain evidence="4 5">DPMB0001</strain>
    </source>
</reference>
<dbReference type="Pfam" id="PF04041">
    <property type="entry name" value="Glyco_hydro_130"/>
    <property type="match status" value="1"/>
</dbReference>
<accession>A0A951IYH3</accession>
<keyword evidence="5" id="KW-1185">Reference proteome</keyword>
<evidence type="ECO:0000313" key="5">
    <source>
        <dbReference type="Proteomes" id="UP000727490"/>
    </source>
</evidence>
<dbReference type="AlphaFoldDB" id="A0A951IYH3"/>
<protein>
    <recommendedName>
        <fullName evidence="6">Glycosidase</fullName>
    </recommendedName>
</protein>
<evidence type="ECO:0000256" key="1">
    <source>
        <dbReference type="ARBA" id="ARBA00022676"/>
    </source>
</evidence>
<gene>
    <name evidence="4" type="ORF">EGN73_17235</name>
</gene>
<dbReference type="EMBL" id="RPHB01000008">
    <property type="protein sequence ID" value="MBW3469545.1"/>
    <property type="molecule type" value="Genomic_DNA"/>
</dbReference>
<dbReference type="SUPFAM" id="SSF75005">
    <property type="entry name" value="Arabinanase/levansucrase/invertase"/>
    <property type="match status" value="1"/>
</dbReference>
<sequence>MNIKKRTKRRNYTKVVENYYEFSNSSNRLLFKFDTKSNGIIASDLNLKNTKKKLIWSSDSKIIPLRIGCSLRYFNFSFLQKRRIYSIRISLKKIKSLLKYVPEDIKETASKQDTVLLRVPENPILSPSTSNLWESQAVFNPASVLLKNQVHFIYRAIGESGISVFGYASSKSGTKIDKKSDIPSFVINRLESEIPLPPHPYATKSGGSFYGCEDPRLTVIEDKVYMTFTAFDGHTPPRVALSSIKKSDFLKKEWNWSIPKFISAPGITNKNWVIFPERIHGKYAILHSINPVISIAYLNSLDFESGQYIQSQYSPGGREGHWDNWVRGAGPPPFRIDDGWMVIYHAMDKRDPDKYKLGAMILDRNNPEKILYRSEAPILEPELWYENEGHKRGVVYSCGASIIKNKLIVYYGGSDSYICAASCDLKGLISKIKGDNKHTELKTIKMKRYATVSSG</sequence>
<evidence type="ECO:0000256" key="2">
    <source>
        <dbReference type="ARBA" id="ARBA00022679"/>
    </source>
</evidence>
<evidence type="ECO:0008006" key="6">
    <source>
        <dbReference type="Google" id="ProtNLM"/>
    </source>
</evidence>
<dbReference type="GO" id="GO:0016757">
    <property type="term" value="F:glycosyltransferase activity"/>
    <property type="evidence" value="ECO:0007669"/>
    <property type="project" value="UniProtKB-KW"/>
</dbReference>
<dbReference type="PANTHER" id="PTHR34106">
    <property type="entry name" value="GLYCOSIDASE"/>
    <property type="match status" value="1"/>
</dbReference>
<name>A0A951IYH3_9BACT</name>
<keyword evidence="2" id="KW-0808">Transferase</keyword>
<comment type="caution">
    <text evidence="4">The sequence shown here is derived from an EMBL/GenBank/DDBJ whole genome shotgun (WGS) entry which is preliminary data.</text>
</comment>
<dbReference type="InterPro" id="IPR023296">
    <property type="entry name" value="Glyco_hydro_beta-prop_sf"/>
</dbReference>